<evidence type="ECO:0000313" key="3">
    <source>
        <dbReference type="Proteomes" id="UP000319769"/>
    </source>
</evidence>
<sequence>MTEQPPAGNPQSVTELPEFWQGEITRARDDAAKYRTERNALRDQLGIATEKASKFDELSEKYEQSLTSVADSDSKYGKLSAVLGAIQDTTIPAHRALTLASRVQGATAEEWAADAKSLVDMFSGSAGQPRRPIDPSQGQGHVPLNDGDALTEALKNALG</sequence>
<keyword evidence="3" id="KW-1185">Reference proteome</keyword>
<reference evidence="2" key="1">
    <citation type="submission" date="2019-09" db="EMBL/GenBank/DDBJ databases">
        <authorList>
            <person name="Teo W.F.A."/>
            <person name="Duangmal K."/>
        </authorList>
    </citation>
    <scope>NUCLEOTIDE SEQUENCE [LARGE SCALE GENOMIC DNA]</scope>
    <source>
        <strain evidence="2">K81G1</strain>
    </source>
</reference>
<organism evidence="2 3">
    <name type="scientific">Amycolatopsis acidicola</name>
    <dbReference type="NCBI Taxonomy" id="2596893"/>
    <lineage>
        <taxon>Bacteria</taxon>
        <taxon>Bacillati</taxon>
        <taxon>Actinomycetota</taxon>
        <taxon>Actinomycetes</taxon>
        <taxon>Pseudonocardiales</taxon>
        <taxon>Pseudonocardiaceae</taxon>
        <taxon>Amycolatopsis</taxon>
    </lineage>
</organism>
<evidence type="ECO:0000256" key="1">
    <source>
        <dbReference type="SAM" id="MobiDB-lite"/>
    </source>
</evidence>
<proteinExistence type="predicted"/>
<evidence type="ECO:0000313" key="2">
    <source>
        <dbReference type="EMBL" id="KAA9155544.1"/>
    </source>
</evidence>
<gene>
    <name evidence="2" type="ORF">FPZ12_029555</name>
</gene>
<evidence type="ECO:0008006" key="4">
    <source>
        <dbReference type="Google" id="ProtNLM"/>
    </source>
</evidence>
<feature type="compositionally biased region" description="Polar residues" evidence="1">
    <location>
        <begin position="1"/>
        <end position="14"/>
    </location>
</feature>
<dbReference type="EMBL" id="VMNW02000056">
    <property type="protein sequence ID" value="KAA9155544.1"/>
    <property type="molecule type" value="Genomic_DNA"/>
</dbReference>
<protein>
    <recommendedName>
        <fullName evidence="4">Scaffolding protein</fullName>
    </recommendedName>
</protein>
<dbReference type="Proteomes" id="UP000319769">
    <property type="component" value="Unassembled WGS sequence"/>
</dbReference>
<feature type="region of interest" description="Disordered" evidence="1">
    <location>
        <begin position="1"/>
        <end position="20"/>
    </location>
</feature>
<dbReference type="AlphaFoldDB" id="A0A5N0UV84"/>
<feature type="region of interest" description="Disordered" evidence="1">
    <location>
        <begin position="122"/>
        <end position="147"/>
    </location>
</feature>
<comment type="caution">
    <text evidence="2">The sequence shown here is derived from an EMBL/GenBank/DDBJ whole genome shotgun (WGS) entry which is preliminary data.</text>
</comment>
<name>A0A5N0UV84_9PSEU</name>
<dbReference type="RefSeq" id="WP_144748820.1">
    <property type="nucleotide sequence ID" value="NZ_VMNW02000056.1"/>
</dbReference>
<accession>A0A5N0UV84</accession>